<proteinExistence type="predicted"/>
<feature type="transmembrane region" description="Helical" evidence="6">
    <location>
        <begin position="183"/>
        <end position="202"/>
    </location>
</feature>
<evidence type="ECO:0000256" key="6">
    <source>
        <dbReference type="SAM" id="Phobius"/>
    </source>
</evidence>
<dbReference type="InterPro" id="IPR036259">
    <property type="entry name" value="MFS_trans_sf"/>
</dbReference>
<keyword evidence="4 6" id="KW-1133">Transmembrane helix</keyword>
<keyword evidence="5 6" id="KW-0472">Membrane</keyword>
<dbReference type="Pfam" id="PF07690">
    <property type="entry name" value="MFS_1"/>
    <property type="match status" value="1"/>
</dbReference>
<feature type="transmembrane region" description="Helical" evidence="6">
    <location>
        <begin position="63"/>
        <end position="84"/>
    </location>
</feature>
<protein>
    <submittedName>
        <fullName evidence="8">MFS transporter</fullName>
    </submittedName>
</protein>
<feature type="transmembrane region" description="Helical" evidence="6">
    <location>
        <begin position="27"/>
        <end position="51"/>
    </location>
</feature>
<evidence type="ECO:0000256" key="4">
    <source>
        <dbReference type="ARBA" id="ARBA00022989"/>
    </source>
</evidence>
<dbReference type="SUPFAM" id="SSF103473">
    <property type="entry name" value="MFS general substrate transporter"/>
    <property type="match status" value="1"/>
</dbReference>
<evidence type="ECO:0000256" key="3">
    <source>
        <dbReference type="ARBA" id="ARBA00022692"/>
    </source>
</evidence>
<comment type="subcellular location">
    <subcellularLocation>
        <location evidence="1">Cell membrane</location>
        <topology evidence="1">Multi-pass membrane protein</topology>
    </subcellularLocation>
</comment>
<evidence type="ECO:0000256" key="5">
    <source>
        <dbReference type="ARBA" id="ARBA00023136"/>
    </source>
</evidence>
<feature type="transmembrane region" description="Helical" evidence="6">
    <location>
        <begin position="96"/>
        <end position="114"/>
    </location>
</feature>
<sequence>MILCWTIYKIPNPEEDVQRVSNQISKVLVMPGTALVLSTTYVASSAIYISYTYLAPILKLHGIGSQVGFSLLLFGAGAVAGILVTGKFIDQYLRKTLLVSMILGAISLLIIGVAGDFTLIIYISIVIWGYSFGGLPSLLQTATIRTTMGAYELGSSMTVTVYNIGVFSGGIIGGLIVDSAGPYQLTWVSFSMITMVIVLIILGKSDAFPK</sequence>
<feature type="transmembrane region" description="Helical" evidence="6">
    <location>
        <begin position="159"/>
        <end position="177"/>
    </location>
</feature>
<evidence type="ECO:0000313" key="9">
    <source>
        <dbReference type="Proteomes" id="UP000722625"/>
    </source>
</evidence>
<evidence type="ECO:0000256" key="2">
    <source>
        <dbReference type="ARBA" id="ARBA00022475"/>
    </source>
</evidence>
<dbReference type="Gene3D" id="1.20.1250.20">
    <property type="entry name" value="MFS general substrate transporter like domains"/>
    <property type="match status" value="1"/>
</dbReference>
<dbReference type="PROSITE" id="PS50850">
    <property type="entry name" value="MFS"/>
    <property type="match status" value="1"/>
</dbReference>
<dbReference type="InterPro" id="IPR050189">
    <property type="entry name" value="MFS_Efflux_Transporters"/>
</dbReference>
<reference evidence="8 9" key="1">
    <citation type="journal article" date="2018" name="Int. J. Syst. Evol. Microbiol.">
        <title>Flavobacterium chryseum sp. nov. and Flavobacterium psychroterrae sp. nov., novel environmental bacteria isolated from Antarctica.</title>
        <authorList>
            <person name="Kralova S."/>
            <person name="Svec P."/>
            <person name="Busse H.J."/>
            <person name="Stankova E."/>
            <person name="Vaczi P."/>
            <person name="Sedlacek I."/>
        </authorList>
    </citation>
    <scope>NUCLEOTIDE SEQUENCE [LARGE SCALE GENOMIC DNA]</scope>
    <source>
        <strain evidence="8 9">CCM 8827</strain>
    </source>
</reference>
<name>A0ABS5PIV9_9FLAO</name>
<evidence type="ECO:0000313" key="8">
    <source>
        <dbReference type="EMBL" id="MBS7234091.1"/>
    </source>
</evidence>
<dbReference type="PANTHER" id="PTHR43124">
    <property type="entry name" value="PURINE EFFLUX PUMP PBUE"/>
    <property type="match status" value="1"/>
</dbReference>
<accession>A0ABS5PIV9</accession>
<evidence type="ECO:0000259" key="7">
    <source>
        <dbReference type="PROSITE" id="PS50850"/>
    </source>
</evidence>
<feature type="domain" description="Major facilitator superfamily (MFS) profile" evidence="7">
    <location>
        <begin position="24"/>
        <end position="210"/>
    </location>
</feature>
<dbReference type="PANTHER" id="PTHR43124:SF3">
    <property type="entry name" value="CHLORAMPHENICOL EFFLUX PUMP RV0191"/>
    <property type="match status" value="1"/>
</dbReference>
<keyword evidence="2" id="KW-1003">Cell membrane</keyword>
<keyword evidence="3 6" id="KW-0812">Transmembrane</keyword>
<dbReference type="InterPro" id="IPR011701">
    <property type="entry name" value="MFS"/>
</dbReference>
<evidence type="ECO:0000256" key="1">
    <source>
        <dbReference type="ARBA" id="ARBA00004651"/>
    </source>
</evidence>
<feature type="transmembrane region" description="Helical" evidence="6">
    <location>
        <begin position="120"/>
        <end position="139"/>
    </location>
</feature>
<dbReference type="Proteomes" id="UP000722625">
    <property type="component" value="Unassembled WGS sequence"/>
</dbReference>
<dbReference type="EMBL" id="JAGYVZ010000044">
    <property type="protein sequence ID" value="MBS7234091.1"/>
    <property type="molecule type" value="Genomic_DNA"/>
</dbReference>
<dbReference type="RefSeq" id="WP_213307894.1">
    <property type="nucleotide sequence ID" value="NZ_JAGYVZ010000044.1"/>
</dbReference>
<comment type="caution">
    <text evidence="8">The sequence shown here is derived from an EMBL/GenBank/DDBJ whole genome shotgun (WGS) entry which is preliminary data.</text>
</comment>
<organism evidence="8 9">
    <name type="scientific">Flavobacterium psychroterrae</name>
    <dbReference type="NCBI Taxonomy" id="2133767"/>
    <lineage>
        <taxon>Bacteria</taxon>
        <taxon>Pseudomonadati</taxon>
        <taxon>Bacteroidota</taxon>
        <taxon>Flavobacteriia</taxon>
        <taxon>Flavobacteriales</taxon>
        <taxon>Flavobacteriaceae</taxon>
        <taxon>Flavobacterium</taxon>
    </lineage>
</organism>
<keyword evidence="9" id="KW-1185">Reference proteome</keyword>
<dbReference type="InterPro" id="IPR020846">
    <property type="entry name" value="MFS_dom"/>
</dbReference>
<gene>
    <name evidence="8" type="ORF">KHA90_24100</name>
</gene>